<keyword evidence="5" id="KW-1185">Reference proteome</keyword>
<gene>
    <name evidence="4" type="ORF">QTN47_01985</name>
</gene>
<dbReference type="PANTHER" id="PTHR43228">
    <property type="entry name" value="TWO-COMPONENT RESPONSE REGULATOR"/>
    <property type="match status" value="1"/>
</dbReference>
<protein>
    <submittedName>
        <fullName evidence="4">LytTR family transcriptional regulator DNA-binding domain-containing protein</fullName>
    </submittedName>
</protein>
<sequence length="251" mass="28699">METNVMSDLYILAVEDDPIHAETLQMLLPESGYSKFSIVDNAIDALKLFKQQPPDLLLMDIEINGPLNGIEFVEIASAIRQTPVIYVTAFSDSETFAKARQTNPSAYIIKPYNERNLQLAMELALFNNHPANEKKDEDTAYKIDVSYNAFFVKYNNRLLKIPITDLLFIEVEEKYCYVHTKERRYAVNIRLKNLLDQLPANSFIQTHRSFAVKTEAIEEVNLDDSVLKIAGKEIPIGKTYKDALFSKLKLI</sequence>
<dbReference type="SMART" id="SM00448">
    <property type="entry name" value="REC"/>
    <property type="match status" value="1"/>
</dbReference>
<feature type="domain" description="Response regulatory" evidence="2">
    <location>
        <begin position="10"/>
        <end position="125"/>
    </location>
</feature>
<organism evidence="4 5">
    <name type="scientific">Danxiaibacter flavus</name>
    <dbReference type="NCBI Taxonomy" id="3049108"/>
    <lineage>
        <taxon>Bacteria</taxon>
        <taxon>Pseudomonadati</taxon>
        <taxon>Bacteroidota</taxon>
        <taxon>Chitinophagia</taxon>
        <taxon>Chitinophagales</taxon>
        <taxon>Chitinophagaceae</taxon>
        <taxon>Danxiaibacter</taxon>
    </lineage>
</organism>
<evidence type="ECO:0000313" key="4">
    <source>
        <dbReference type="EMBL" id="MEX6686242.1"/>
    </source>
</evidence>
<dbReference type="InterPro" id="IPR011006">
    <property type="entry name" value="CheY-like_superfamily"/>
</dbReference>
<evidence type="ECO:0000313" key="5">
    <source>
        <dbReference type="Proteomes" id="UP001560573"/>
    </source>
</evidence>
<dbReference type="InterPro" id="IPR007492">
    <property type="entry name" value="LytTR_DNA-bd_dom"/>
</dbReference>
<dbReference type="Pfam" id="PF04397">
    <property type="entry name" value="LytTR"/>
    <property type="match status" value="1"/>
</dbReference>
<name>A0ABV3Z8Q6_9BACT</name>
<dbReference type="SMART" id="SM00850">
    <property type="entry name" value="LytTR"/>
    <property type="match status" value="1"/>
</dbReference>
<feature type="modified residue" description="4-aspartylphosphate" evidence="1">
    <location>
        <position position="60"/>
    </location>
</feature>
<dbReference type="Pfam" id="PF00072">
    <property type="entry name" value="Response_reg"/>
    <property type="match status" value="1"/>
</dbReference>
<evidence type="ECO:0000259" key="2">
    <source>
        <dbReference type="PROSITE" id="PS50110"/>
    </source>
</evidence>
<evidence type="ECO:0000259" key="3">
    <source>
        <dbReference type="PROSITE" id="PS50930"/>
    </source>
</evidence>
<dbReference type="GO" id="GO:0003677">
    <property type="term" value="F:DNA binding"/>
    <property type="evidence" value="ECO:0007669"/>
    <property type="project" value="UniProtKB-KW"/>
</dbReference>
<keyword evidence="1" id="KW-0597">Phosphoprotein</keyword>
<dbReference type="SUPFAM" id="SSF52172">
    <property type="entry name" value="CheY-like"/>
    <property type="match status" value="1"/>
</dbReference>
<proteinExistence type="predicted"/>
<feature type="domain" description="HTH LytTR-type" evidence="3">
    <location>
        <begin position="150"/>
        <end position="250"/>
    </location>
</feature>
<dbReference type="PANTHER" id="PTHR43228:SF6">
    <property type="entry name" value="RESPONSE REGULATOR RECEIVER"/>
    <property type="match status" value="1"/>
</dbReference>
<keyword evidence="4" id="KW-0238">DNA-binding</keyword>
<dbReference type="InterPro" id="IPR001789">
    <property type="entry name" value="Sig_transdc_resp-reg_receiver"/>
</dbReference>
<evidence type="ECO:0000256" key="1">
    <source>
        <dbReference type="PROSITE-ProRule" id="PRU00169"/>
    </source>
</evidence>
<accession>A0ABV3Z8Q6</accession>
<dbReference type="CDD" id="cd17534">
    <property type="entry name" value="REC_DC-like"/>
    <property type="match status" value="1"/>
</dbReference>
<dbReference type="InterPro" id="IPR052048">
    <property type="entry name" value="ST_Response_Regulator"/>
</dbReference>
<reference evidence="4 5" key="1">
    <citation type="submission" date="2023-07" db="EMBL/GenBank/DDBJ databases">
        <authorList>
            <person name="Lian W.-H."/>
        </authorList>
    </citation>
    <scope>NUCLEOTIDE SEQUENCE [LARGE SCALE GENOMIC DNA]</scope>
    <source>
        <strain evidence="4 5">SYSU DXS3180</strain>
    </source>
</reference>
<dbReference type="Proteomes" id="UP001560573">
    <property type="component" value="Unassembled WGS sequence"/>
</dbReference>
<dbReference type="PROSITE" id="PS50930">
    <property type="entry name" value="HTH_LYTTR"/>
    <property type="match status" value="1"/>
</dbReference>
<dbReference type="PROSITE" id="PS50110">
    <property type="entry name" value="RESPONSE_REGULATORY"/>
    <property type="match status" value="1"/>
</dbReference>
<dbReference type="EMBL" id="JAULBC010000001">
    <property type="protein sequence ID" value="MEX6686242.1"/>
    <property type="molecule type" value="Genomic_DNA"/>
</dbReference>
<dbReference type="Gene3D" id="3.40.50.2300">
    <property type="match status" value="1"/>
</dbReference>
<comment type="caution">
    <text evidence="4">The sequence shown here is derived from an EMBL/GenBank/DDBJ whole genome shotgun (WGS) entry which is preliminary data.</text>
</comment>
<dbReference type="Gene3D" id="2.40.50.1020">
    <property type="entry name" value="LytTr DNA-binding domain"/>
    <property type="match status" value="1"/>
</dbReference>